<accession>A0AAV7IPA1</accession>
<dbReference type="AlphaFoldDB" id="A0AAV7IPA1"/>
<keyword evidence="2" id="KW-1185">Reference proteome</keyword>
<dbReference type="EMBL" id="JAHXZJ010001119">
    <property type="protein sequence ID" value="KAH0554505.1"/>
    <property type="molecule type" value="Genomic_DNA"/>
</dbReference>
<sequence>MVVSGGSRFIAQASLCATLRYTKGYDTLYTVSLLIPLGILLQAGYRIQTEMEEYLSYLQDRGPNSGFQMENQHLDEDSKSTNCINQTIQGIGIISGFSSRALQPSASDDSPNVIVHIELVMRIASKQWMAPSWMSIIHWIVEKQQPNAN</sequence>
<proteinExistence type="predicted"/>
<evidence type="ECO:0000313" key="2">
    <source>
        <dbReference type="Proteomes" id="UP000826195"/>
    </source>
</evidence>
<gene>
    <name evidence="1" type="ORF">KQX54_011029</name>
</gene>
<name>A0AAV7IPA1_COTGL</name>
<evidence type="ECO:0000313" key="1">
    <source>
        <dbReference type="EMBL" id="KAH0554505.1"/>
    </source>
</evidence>
<organism evidence="1 2">
    <name type="scientific">Cotesia glomerata</name>
    <name type="common">Lepidopteran parasitic wasp</name>
    <name type="synonym">Apanteles glomeratus</name>
    <dbReference type="NCBI Taxonomy" id="32391"/>
    <lineage>
        <taxon>Eukaryota</taxon>
        <taxon>Metazoa</taxon>
        <taxon>Ecdysozoa</taxon>
        <taxon>Arthropoda</taxon>
        <taxon>Hexapoda</taxon>
        <taxon>Insecta</taxon>
        <taxon>Pterygota</taxon>
        <taxon>Neoptera</taxon>
        <taxon>Endopterygota</taxon>
        <taxon>Hymenoptera</taxon>
        <taxon>Apocrita</taxon>
        <taxon>Ichneumonoidea</taxon>
        <taxon>Braconidae</taxon>
        <taxon>Microgastrinae</taxon>
        <taxon>Cotesia</taxon>
    </lineage>
</organism>
<reference evidence="1 2" key="1">
    <citation type="journal article" date="2021" name="J. Hered.">
        <title>A chromosome-level genome assembly of the parasitoid wasp, Cotesia glomerata (Hymenoptera: Braconidae).</title>
        <authorList>
            <person name="Pinto B.J."/>
            <person name="Weis J.J."/>
            <person name="Gamble T."/>
            <person name="Ode P.J."/>
            <person name="Paul R."/>
            <person name="Zaspel J.M."/>
        </authorList>
    </citation>
    <scope>NUCLEOTIDE SEQUENCE [LARGE SCALE GENOMIC DNA]</scope>
    <source>
        <strain evidence="1">CgM1</strain>
    </source>
</reference>
<protein>
    <submittedName>
        <fullName evidence="1">Uncharacterized protein</fullName>
    </submittedName>
</protein>
<dbReference type="Proteomes" id="UP000826195">
    <property type="component" value="Unassembled WGS sequence"/>
</dbReference>
<comment type="caution">
    <text evidence="1">The sequence shown here is derived from an EMBL/GenBank/DDBJ whole genome shotgun (WGS) entry which is preliminary data.</text>
</comment>